<dbReference type="Gene3D" id="3.40.220.10">
    <property type="entry name" value="Leucine Aminopeptidase, subunit E, domain 1"/>
    <property type="match status" value="1"/>
</dbReference>
<feature type="compositionally biased region" description="Basic and acidic residues" evidence="1">
    <location>
        <begin position="339"/>
        <end position="349"/>
    </location>
</feature>
<protein>
    <submittedName>
        <fullName evidence="3">5008_t:CDS:1</fullName>
    </submittedName>
</protein>
<dbReference type="InterPro" id="IPR015940">
    <property type="entry name" value="UBA"/>
</dbReference>
<dbReference type="Pfam" id="PF22562">
    <property type="entry name" value="UBA_7"/>
    <property type="match status" value="1"/>
</dbReference>
<dbReference type="AlphaFoldDB" id="A0A9N8ZL63"/>
<dbReference type="Proteomes" id="UP000789375">
    <property type="component" value="Unassembled WGS sequence"/>
</dbReference>
<name>A0A9N8ZL63_FUNMO</name>
<evidence type="ECO:0000259" key="2">
    <source>
        <dbReference type="PROSITE" id="PS50030"/>
    </source>
</evidence>
<evidence type="ECO:0000313" key="3">
    <source>
        <dbReference type="EMBL" id="CAG8499571.1"/>
    </source>
</evidence>
<accession>A0A9N8ZL63</accession>
<dbReference type="PANTHER" id="PTHR35596:SF1">
    <property type="entry name" value="MICROBIAL-TYPE PARG CATALYTIC DOMAIN-CONTAINING PROTEIN"/>
    <property type="match status" value="1"/>
</dbReference>
<feature type="region of interest" description="Disordered" evidence="1">
    <location>
        <begin position="309"/>
        <end position="366"/>
    </location>
</feature>
<evidence type="ECO:0000313" key="4">
    <source>
        <dbReference type="Proteomes" id="UP000789375"/>
    </source>
</evidence>
<dbReference type="InterPro" id="IPR012664">
    <property type="entry name" value="CHP02452"/>
</dbReference>
<dbReference type="InterPro" id="IPR009060">
    <property type="entry name" value="UBA-like_sf"/>
</dbReference>
<feature type="compositionally biased region" description="Polar residues" evidence="1">
    <location>
        <begin position="351"/>
        <end position="366"/>
    </location>
</feature>
<dbReference type="SUPFAM" id="SSF46934">
    <property type="entry name" value="UBA-like"/>
    <property type="match status" value="1"/>
</dbReference>
<dbReference type="Gene3D" id="1.10.8.10">
    <property type="entry name" value="DNA helicase RuvA subunit, C-terminal domain"/>
    <property type="match status" value="1"/>
</dbReference>
<dbReference type="InterPro" id="IPR019261">
    <property type="entry name" value="PARG_cat_microbial"/>
</dbReference>
<feature type="compositionally biased region" description="Basic and acidic residues" evidence="1">
    <location>
        <begin position="314"/>
        <end position="323"/>
    </location>
</feature>
<dbReference type="InterPro" id="IPR043472">
    <property type="entry name" value="Macro_dom-like"/>
</dbReference>
<dbReference type="Pfam" id="PF10021">
    <property type="entry name" value="PARG_cat_microb"/>
    <property type="match status" value="1"/>
</dbReference>
<proteinExistence type="predicted"/>
<feature type="domain" description="UBA" evidence="2">
    <location>
        <begin position="371"/>
        <end position="411"/>
    </location>
</feature>
<dbReference type="NCBIfam" id="TIGR02452">
    <property type="entry name" value="TIGR02452 family protein"/>
    <property type="match status" value="1"/>
</dbReference>
<feature type="compositionally biased region" description="Polar residues" evidence="1">
    <location>
        <begin position="324"/>
        <end position="338"/>
    </location>
</feature>
<reference evidence="3" key="1">
    <citation type="submission" date="2021-06" db="EMBL/GenBank/DDBJ databases">
        <authorList>
            <person name="Kallberg Y."/>
            <person name="Tangrot J."/>
            <person name="Rosling A."/>
        </authorList>
    </citation>
    <scope>NUCLEOTIDE SEQUENCE</scope>
    <source>
        <strain evidence="3">87-6 pot B 2015</strain>
    </source>
</reference>
<keyword evidence="4" id="KW-1185">Reference proteome</keyword>
<dbReference type="EMBL" id="CAJVPP010000635">
    <property type="protein sequence ID" value="CAG8499571.1"/>
    <property type="molecule type" value="Genomic_DNA"/>
</dbReference>
<gene>
    <name evidence="3" type="ORF">FMOSSE_LOCUS3965</name>
</gene>
<organism evidence="3 4">
    <name type="scientific">Funneliformis mosseae</name>
    <name type="common">Endomycorrhizal fungus</name>
    <name type="synonym">Glomus mosseae</name>
    <dbReference type="NCBI Taxonomy" id="27381"/>
    <lineage>
        <taxon>Eukaryota</taxon>
        <taxon>Fungi</taxon>
        <taxon>Fungi incertae sedis</taxon>
        <taxon>Mucoromycota</taxon>
        <taxon>Glomeromycotina</taxon>
        <taxon>Glomeromycetes</taxon>
        <taxon>Glomerales</taxon>
        <taxon>Glomeraceae</taxon>
        <taxon>Funneliformis</taxon>
    </lineage>
</organism>
<dbReference type="PANTHER" id="PTHR35596">
    <property type="entry name" value="DUF2263 DOMAIN-CONTAINING PROTEIN"/>
    <property type="match status" value="1"/>
</dbReference>
<dbReference type="SUPFAM" id="SSF52949">
    <property type="entry name" value="Macro domain-like"/>
    <property type="match status" value="1"/>
</dbReference>
<sequence length="431" mass="48974">MERSQRKIVQQQTIEAFNKLKYVHPRTNKEIKLNKELIEKEISKAEFYKNGSILVREKVPEMQEEPVIKVVEGDCLIRALELTREGFNPLVLNMASATNAGGGYKNGAGAQEENLFRRTNLYQYHERNKKDWYPIPLLGGVYCPNATVIRSSEQEKYEFLEVPKVISFVAVAAMRRPKIIKDQSGEFTLSPEAKTITRHKIRSILNIGLIHGHDAIVLSAFGCGAYGNPPSTMAQLFYEIISSEYAGGGENLPKTYRHISFAIFDDNNASKTHNPEGNLLPFQKRFANGVEYKQINNVATTIYSTSNALQDNESSAHKNEVYRNKTSNNDQRKQNQYQHYERRGGRGIEQKGNSQFDSSNNSRQTTLTSFYPTQDQLCQLTKMGYSEPNVKRAFNMNKGNMEGAVAWLKSNAVPNEINEFGETIYPYHNDD</sequence>
<evidence type="ECO:0000256" key="1">
    <source>
        <dbReference type="SAM" id="MobiDB-lite"/>
    </source>
</evidence>
<comment type="caution">
    <text evidence="3">The sequence shown here is derived from an EMBL/GenBank/DDBJ whole genome shotgun (WGS) entry which is preliminary data.</text>
</comment>
<dbReference type="PROSITE" id="PS50030">
    <property type="entry name" value="UBA"/>
    <property type="match status" value="1"/>
</dbReference>